<name>A0A383C0G8_9ZZZZ</name>
<dbReference type="AlphaFoldDB" id="A0A383C0G8"/>
<sequence length="31" mass="3437">MMAQNLFVLLVDMPSLAQASALTQNILSFLR</sequence>
<organism evidence="1">
    <name type="scientific">marine metagenome</name>
    <dbReference type="NCBI Taxonomy" id="408172"/>
    <lineage>
        <taxon>unclassified sequences</taxon>
        <taxon>metagenomes</taxon>
        <taxon>ecological metagenomes</taxon>
    </lineage>
</organism>
<dbReference type="EMBL" id="UINC01204776">
    <property type="protein sequence ID" value="SVE25664.1"/>
    <property type="molecule type" value="Genomic_DNA"/>
</dbReference>
<reference evidence="1" key="1">
    <citation type="submission" date="2018-05" db="EMBL/GenBank/DDBJ databases">
        <authorList>
            <person name="Lanie J.A."/>
            <person name="Ng W.-L."/>
            <person name="Kazmierczak K.M."/>
            <person name="Andrzejewski T.M."/>
            <person name="Davidsen T.M."/>
            <person name="Wayne K.J."/>
            <person name="Tettelin H."/>
            <person name="Glass J.I."/>
            <person name="Rusch D."/>
            <person name="Podicherti R."/>
            <person name="Tsui H.-C.T."/>
            <person name="Winkler M.E."/>
        </authorList>
    </citation>
    <scope>NUCLEOTIDE SEQUENCE</scope>
</reference>
<protein>
    <submittedName>
        <fullName evidence="1">Uncharacterized protein</fullName>
    </submittedName>
</protein>
<gene>
    <name evidence="1" type="ORF">METZ01_LOCUS478518</name>
</gene>
<accession>A0A383C0G8</accession>
<evidence type="ECO:0000313" key="1">
    <source>
        <dbReference type="EMBL" id="SVE25664.1"/>
    </source>
</evidence>
<proteinExistence type="predicted"/>